<dbReference type="EMBL" id="JAAAJB010000063">
    <property type="protein sequence ID" value="KAG0267973.1"/>
    <property type="molecule type" value="Genomic_DNA"/>
</dbReference>
<name>A0A9P6UBP7_9FUNG</name>
<comment type="caution">
    <text evidence="2">The sequence shown here is derived from an EMBL/GenBank/DDBJ whole genome shotgun (WGS) entry which is preliminary data.</text>
</comment>
<protein>
    <submittedName>
        <fullName evidence="2">Uncharacterized protein</fullName>
    </submittedName>
</protein>
<sequence length="314" mass="34217">MGSSASKLSTSTSKAANAAAAASAAAAAAKTAAASSTTATGGARHFPSAKVVQDKAATAARETREKQSLREVADEEERQAHGESATQSSGGASSTRSTSPVDYSSQKDERLLDDLEKYSEALKDAQKKLGQDYDGSARPIEDRPDTRYFGNLQRIGQVDINNPDYIKHREAQAILKRKLPSKSTSSGINETPTLANAATHVGVAPAPSSGSLTPLKLMQLLQLRNKDPSLWTEEALQREFHLQRDDLRMITKYINTYTILPGKDAKGRETGVWCEDLRGVEVSTVKEELEKERQRLAGEKKEKPRTLDRSARRY</sequence>
<dbReference type="AlphaFoldDB" id="A0A9P6UBP7"/>
<feature type="compositionally biased region" description="Low complexity" evidence="1">
    <location>
        <begin position="84"/>
        <end position="99"/>
    </location>
</feature>
<evidence type="ECO:0000313" key="2">
    <source>
        <dbReference type="EMBL" id="KAG0267973.1"/>
    </source>
</evidence>
<proteinExistence type="predicted"/>
<dbReference type="OrthoDB" id="2434756at2759"/>
<keyword evidence="3" id="KW-1185">Reference proteome</keyword>
<dbReference type="Proteomes" id="UP000807716">
    <property type="component" value="Unassembled WGS sequence"/>
</dbReference>
<feature type="region of interest" description="Disordered" evidence="1">
    <location>
        <begin position="1"/>
        <end position="108"/>
    </location>
</feature>
<evidence type="ECO:0000256" key="1">
    <source>
        <dbReference type="SAM" id="MobiDB-lite"/>
    </source>
</evidence>
<reference evidence="2" key="1">
    <citation type="journal article" date="2020" name="Fungal Divers.">
        <title>Resolving the Mortierellaceae phylogeny through synthesis of multi-gene phylogenetics and phylogenomics.</title>
        <authorList>
            <person name="Vandepol N."/>
            <person name="Liber J."/>
            <person name="Desiro A."/>
            <person name="Na H."/>
            <person name="Kennedy M."/>
            <person name="Barry K."/>
            <person name="Grigoriev I.V."/>
            <person name="Miller A.N."/>
            <person name="O'Donnell K."/>
            <person name="Stajich J.E."/>
            <person name="Bonito G."/>
        </authorList>
    </citation>
    <scope>NUCLEOTIDE SEQUENCE</scope>
    <source>
        <strain evidence="2">BC1065</strain>
    </source>
</reference>
<feature type="compositionally biased region" description="Basic and acidic residues" evidence="1">
    <location>
        <begin position="61"/>
        <end position="72"/>
    </location>
</feature>
<feature type="compositionally biased region" description="Low complexity" evidence="1">
    <location>
        <begin position="1"/>
        <end position="40"/>
    </location>
</feature>
<organism evidence="2 3">
    <name type="scientific">Actinomortierella ambigua</name>
    <dbReference type="NCBI Taxonomy" id="1343610"/>
    <lineage>
        <taxon>Eukaryota</taxon>
        <taxon>Fungi</taxon>
        <taxon>Fungi incertae sedis</taxon>
        <taxon>Mucoromycota</taxon>
        <taxon>Mortierellomycotina</taxon>
        <taxon>Mortierellomycetes</taxon>
        <taxon>Mortierellales</taxon>
        <taxon>Mortierellaceae</taxon>
        <taxon>Actinomortierella</taxon>
    </lineage>
</organism>
<evidence type="ECO:0000313" key="3">
    <source>
        <dbReference type="Proteomes" id="UP000807716"/>
    </source>
</evidence>
<accession>A0A9P6UBP7</accession>
<feature type="region of interest" description="Disordered" evidence="1">
    <location>
        <begin position="288"/>
        <end position="314"/>
    </location>
</feature>
<gene>
    <name evidence="2" type="ORF">DFQ27_007844</name>
</gene>